<protein>
    <recommendedName>
        <fullName evidence="8">EF-hand domain-containing protein</fullName>
    </recommendedName>
</protein>
<evidence type="ECO:0000256" key="2">
    <source>
        <dbReference type="ARBA" id="ARBA00022692"/>
    </source>
</evidence>
<dbReference type="Pfam" id="PF00520">
    <property type="entry name" value="Ion_trans"/>
    <property type="match status" value="1"/>
</dbReference>
<name>A0A6U6H0F8_9DINO</name>
<dbReference type="SUPFAM" id="SSF81324">
    <property type="entry name" value="Voltage-gated potassium channels"/>
    <property type="match status" value="1"/>
</dbReference>
<evidence type="ECO:0000259" key="8">
    <source>
        <dbReference type="PROSITE" id="PS50222"/>
    </source>
</evidence>
<dbReference type="SMART" id="SM00054">
    <property type="entry name" value="EFh"/>
    <property type="match status" value="2"/>
</dbReference>
<evidence type="ECO:0000313" key="9">
    <source>
        <dbReference type="EMBL" id="CAD9501460.1"/>
    </source>
</evidence>
<dbReference type="AlphaFoldDB" id="A0A6U6H0F8"/>
<feature type="transmembrane region" description="Helical" evidence="7">
    <location>
        <begin position="411"/>
        <end position="435"/>
    </location>
</feature>
<dbReference type="InterPro" id="IPR027359">
    <property type="entry name" value="Volt_channel_dom_sf"/>
</dbReference>
<reference evidence="9" key="1">
    <citation type="submission" date="2021-01" db="EMBL/GenBank/DDBJ databases">
        <authorList>
            <person name="Corre E."/>
            <person name="Pelletier E."/>
            <person name="Niang G."/>
            <person name="Scheremetjew M."/>
            <person name="Finn R."/>
            <person name="Kale V."/>
            <person name="Holt S."/>
            <person name="Cochrane G."/>
            <person name="Meng A."/>
            <person name="Brown T."/>
            <person name="Cohen L."/>
        </authorList>
    </citation>
    <scope>NUCLEOTIDE SEQUENCE</scope>
    <source>
        <strain evidence="9">RCC3387</strain>
    </source>
</reference>
<feature type="domain" description="EF-hand" evidence="8">
    <location>
        <begin position="459"/>
        <end position="494"/>
    </location>
</feature>
<dbReference type="GO" id="GO:0005216">
    <property type="term" value="F:monoatomic ion channel activity"/>
    <property type="evidence" value="ECO:0007669"/>
    <property type="project" value="InterPro"/>
</dbReference>
<dbReference type="EMBL" id="HBGW01006859">
    <property type="protein sequence ID" value="CAD9501460.1"/>
    <property type="molecule type" value="Transcribed_RNA"/>
</dbReference>
<sequence length="617" mass="69905">MPPLRQSWEEQSAPAQEAAVPSSQDSEEKLLADAPLPEQQLQDLHEETYAIFARHVEAMQRSLDSWWSQEASLIALIGADAARRRLVVSSGDSDANKASVVKSDMYEESANGESPQKKSRLQPRFETDARSDYSERTETVSRSGTFAPNEWLSASQKYAQQVDIRAIFKDWLGVAWGPWKVMLQQFVESPCFLMMTGLLILLNAILIGFETDDSARHGTANPIFFLLQLLLNMWFSVEIVLRLAAWGFCNLFIIGVDRRWNVFDAFLVVMSLVDTASQSLDMDGAEMARLVKCVRLLRIARVMRLLRLMHYFQEFRKIFLLLATSVKTLLWSWTAVLFLLYIFAIFFTQTAADHLHSLSHDLQEAELRLKQDFGTLGSTLFTLYATISAGATDGRNWGSFMLDLAAIHWSLAGTFALFVSVFFFGVLNIVAGVFVECAMQSTQKHRDLLVEEKRSNERGHMRHMRTIFKEMDLDKTNSLAYDELRRALTRSPQLQDYFQALELNATDTLTLFKLLDGDGSGELTIDEFCDGCMRLKGEARAFDINCLIQEVHNIGNVLEKFMMDTHQKMDRFGSAMLCGSLDAGFLRGSLSRATPPTKEPGDWNPAAWEGILDEHER</sequence>
<feature type="transmembrane region" description="Helical" evidence="7">
    <location>
        <begin position="330"/>
        <end position="352"/>
    </location>
</feature>
<dbReference type="InterPro" id="IPR002048">
    <property type="entry name" value="EF_hand_dom"/>
</dbReference>
<dbReference type="Pfam" id="PF13499">
    <property type="entry name" value="EF-hand_7"/>
    <property type="match status" value="1"/>
</dbReference>
<keyword evidence="4 7" id="KW-1133">Transmembrane helix</keyword>
<dbReference type="PANTHER" id="PTHR46726:SF1">
    <property type="entry name" value="TWO-PORE CALCIUM CHANNEL 3"/>
    <property type="match status" value="1"/>
</dbReference>
<evidence type="ECO:0000256" key="7">
    <source>
        <dbReference type="SAM" id="Phobius"/>
    </source>
</evidence>
<dbReference type="Gene3D" id="1.10.238.10">
    <property type="entry name" value="EF-hand"/>
    <property type="match status" value="1"/>
</dbReference>
<feature type="compositionally biased region" description="Basic and acidic residues" evidence="6">
    <location>
        <begin position="123"/>
        <end position="139"/>
    </location>
</feature>
<proteinExistence type="predicted"/>
<dbReference type="InterPro" id="IPR018247">
    <property type="entry name" value="EF_Hand_1_Ca_BS"/>
</dbReference>
<evidence type="ECO:0000256" key="1">
    <source>
        <dbReference type="ARBA" id="ARBA00004141"/>
    </source>
</evidence>
<feature type="transmembrane region" description="Helical" evidence="7">
    <location>
        <begin position="229"/>
        <end position="253"/>
    </location>
</feature>
<organism evidence="9">
    <name type="scientific">Zooxanthella nutricula</name>
    <dbReference type="NCBI Taxonomy" id="1333877"/>
    <lineage>
        <taxon>Eukaryota</taxon>
        <taxon>Sar</taxon>
        <taxon>Alveolata</taxon>
        <taxon>Dinophyceae</taxon>
        <taxon>Peridiniales</taxon>
        <taxon>Peridiniales incertae sedis</taxon>
        <taxon>Zooxanthella</taxon>
    </lineage>
</organism>
<evidence type="ECO:0000256" key="3">
    <source>
        <dbReference type="ARBA" id="ARBA00022837"/>
    </source>
</evidence>
<feature type="transmembrane region" description="Helical" evidence="7">
    <location>
        <begin position="190"/>
        <end position="209"/>
    </location>
</feature>
<feature type="region of interest" description="Disordered" evidence="6">
    <location>
        <begin position="1"/>
        <end position="36"/>
    </location>
</feature>
<feature type="domain" description="EF-hand" evidence="8">
    <location>
        <begin position="503"/>
        <end position="538"/>
    </location>
</feature>
<feature type="region of interest" description="Disordered" evidence="6">
    <location>
        <begin position="592"/>
        <end position="617"/>
    </location>
</feature>
<dbReference type="PROSITE" id="PS50222">
    <property type="entry name" value="EF_HAND_2"/>
    <property type="match status" value="2"/>
</dbReference>
<accession>A0A6U6H0F8</accession>
<keyword evidence="2 7" id="KW-0812">Transmembrane</keyword>
<gene>
    <name evidence="9" type="ORF">BRAN1462_LOCUS4481</name>
</gene>
<dbReference type="InterPro" id="IPR005821">
    <property type="entry name" value="Ion_trans_dom"/>
</dbReference>
<keyword evidence="3" id="KW-0106">Calcium</keyword>
<keyword evidence="5 7" id="KW-0472">Membrane</keyword>
<evidence type="ECO:0000256" key="4">
    <source>
        <dbReference type="ARBA" id="ARBA00022989"/>
    </source>
</evidence>
<dbReference type="PANTHER" id="PTHR46726">
    <property type="entry name" value="TWO PORE CHANNEL 3"/>
    <property type="match status" value="1"/>
</dbReference>
<dbReference type="Gene3D" id="1.10.287.70">
    <property type="match status" value="1"/>
</dbReference>
<dbReference type="GO" id="GO:0005509">
    <property type="term" value="F:calcium ion binding"/>
    <property type="evidence" value="ECO:0007669"/>
    <property type="project" value="InterPro"/>
</dbReference>
<evidence type="ECO:0000256" key="6">
    <source>
        <dbReference type="SAM" id="MobiDB-lite"/>
    </source>
</evidence>
<dbReference type="SUPFAM" id="SSF47473">
    <property type="entry name" value="EF-hand"/>
    <property type="match status" value="1"/>
</dbReference>
<dbReference type="PROSITE" id="PS00018">
    <property type="entry name" value="EF_HAND_1"/>
    <property type="match status" value="2"/>
</dbReference>
<evidence type="ECO:0000256" key="5">
    <source>
        <dbReference type="ARBA" id="ARBA00023136"/>
    </source>
</evidence>
<feature type="region of interest" description="Disordered" evidence="6">
    <location>
        <begin position="99"/>
        <end position="139"/>
    </location>
</feature>
<comment type="subcellular location">
    <subcellularLocation>
        <location evidence="1">Membrane</location>
        <topology evidence="1">Multi-pass membrane protein</topology>
    </subcellularLocation>
</comment>
<dbReference type="CDD" id="cd00051">
    <property type="entry name" value="EFh"/>
    <property type="match status" value="1"/>
</dbReference>
<dbReference type="Gene3D" id="1.20.120.350">
    <property type="entry name" value="Voltage-gated potassium channels. Chain C"/>
    <property type="match status" value="1"/>
</dbReference>
<dbReference type="InterPro" id="IPR011992">
    <property type="entry name" value="EF-hand-dom_pair"/>
</dbReference>
<dbReference type="GO" id="GO:0016020">
    <property type="term" value="C:membrane"/>
    <property type="evidence" value="ECO:0007669"/>
    <property type="project" value="UniProtKB-SubCell"/>
</dbReference>